<dbReference type="OrthoDB" id="2724023at2"/>
<feature type="signal peptide" evidence="1">
    <location>
        <begin position="1"/>
        <end position="23"/>
    </location>
</feature>
<dbReference type="Proteomes" id="UP000093199">
    <property type="component" value="Unassembled WGS sequence"/>
</dbReference>
<keyword evidence="3" id="KW-1185">Reference proteome</keyword>
<evidence type="ECO:0008006" key="4">
    <source>
        <dbReference type="Google" id="ProtNLM"/>
    </source>
</evidence>
<dbReference type="EMBL" id="MASJ01000003">
    <property type="protein sequence ID" value="OCS87396.1"/>
    <property type="molecule type" value="Genomic_DNA"/>
</dbReference>
<protein>
    <recommendedName>
        <fullName evidence="4">SbsC C-terminal domain-containing protein</fullName>
    </recommendedName>
</protein>
<evidence type="ECO:0000256" key="1">
    <source>
        <dbReference type="SAM" id="SignalP"/>
    </source>
</evidence>
<dbReference type="STRING" id="33978.A6M13_08740"/>
<gene>
    <name evidence="2" type="ORF">A6M13_08740</name>
</gene>
<comment type="caution">
    <text evidence="2">The sequence shown here is derived from an EMBL/GenBank/DDBJ whole genome shotgun (WGS) entry which is preliminary data.</text>
</comment>
<name>A0A1C0YJP1_9BACL</name>
<feature type="chain" id="PRO_5008649127" description="SbsC C-terminal domain-containing protein" evidence="1">
    <location>
        <begin position="24"/>
        <end position="817"/>
    </location>
</feature>
<reference evidence="2 3" key="1">
    <citation type="submission" date="2016-07" db="EMBL/GenBank/DDBJ databases">
        <title>Caryophanon tenue genome sequencing.</title>
        <authorList>
            <person name="Verma A."/>
            <person name="Pal Y."/>
            <person name="Krishnamurthi S."/>
        </authorList>
    </citation>
    <scope>NUCLEOTIDE SEQUENCE [LARGE SCALE GENOMIC DNA]</scope>
    <source>
        <strain evidence="2 3">DSM 14152</strain>
    </source>
</reference>
<accession>A0A1C0YJP1</accession>
<dbReference type="AlphaFoldDB" id="A0A1C0YJP1"/>
<proteinExistence type="predicted"/>
<keyword evidence="1" id="KW-0732">Signal</keyword>
<evidence type="ECO:0000313" key="3">
    <source>
        <dbReference type="Proteomes" id="UP000093199"/>
    </source>
</evidence>
<sequence length="817" mass="92705">MKRIVAAGALIGLLWLTPQPTEAEEGCIQVVDDISVENFNLVLSQIDSCQPAAATAEALQAHKDTLTSYEAAYRKFTLSEKRQVVGYDNVTAKKEYIDAILKVTNALDDMRIATSATSFSSAISRIRTDYIALSAEQREFVYNSDKLTQFEQIATAMQHIASIRVSDAPALYKEKIRVARVTYNALPEASKQWVGNYQTLQNHEGTLNGVLNMEMLISALQARDVANLTDEQIASFLNDLSIARTIYDEMSFTSQKLVEGFEIVEQYEKGLVNALKVNDTINAINPYDRSFYTKTTLAVKQYERLSLADRRFVQNYLKLETYMEPANIFNELAKLRTTSRTYAAGVVALRARYDALTDAQKLYVTNSALLTEAEDKVIAAQAVESLIRDIPSAQANVFVDAVAEAEEAYKALDAGQRKLVGNYADLRVFQKTVKNVTRVEQAIDAIDIDNTKFTNLVTSAQRLYDRLLPTEQIYVQNKDVLENYAPVSQFLTTISKLRTTSRTYRDDVLSLRHQYEALTEEAKRIAEPYGALDKLQQAETMIAQANYVDDKIAQVGNEPEEYFIARLAEIRAYYNDLSKEAQKLVLNYKQLQALEKEVKPVLTVAALIVDMTENPRSLMAAFDKAQKSYARLTPDQKRLVYNFYIFEDYEQPVAVSKKIKQLRPSNRYFLTDLADARSMYDGLEDEQQNMVENVRVMIEAEMEMRDVNQIVNGIQHLSVASENYVQEVRNAEQGYKQLGSSYRKLVVNYNHLKDALKLVKKVERVMTQIDAIETTVPAKRASKITAARKAYDKLDDHNEKPHVSNYMKLLEFELTNE</sequence>
<dbReference type="RefSeq" id="WP_066542864.1">
    <property type="nucleotide sequence ID" value="NZ_MASJ01000003.1"/>
</dbReference>
<evidence type="ECO:0000313" key="2">
    <source>
        <dbReference type="EMBL" id="OCS87396.1"/>
    </source>
</evidence>
<organism evidence="2 3">
    <name type="scientific">Caryophanon tenue</name>
    <dbReference type="NCBI Taxonomy" id="33978"/>
    <lineage>
        <taxon>Bacteria</taxon>
        <taxon>Bacillati</taxon>
        <taxon>Bacillota</taxon>
        <taxon>Bacilli</taxon>
        <taxon>Bacillales</taxon>
        <taxon>Caryophanaceae</taxon>
        <taxon>Caryophanon</taxon>
    </lineage>
</organism>